<evidence type="ECO:0000256" key="7">
    <source>
        <dbReference type="ARBA" id="ARBA00023180"/>
    </source>
</evidence>
<sequence length="804" mass="92094">DPLLLSYRQRFEANLRKAGLQLEEEVSSSDKKKIHFVKLFIPWDAMCYHAELMSLRAPLLVHPNPTASNWSAQVLSSLRLPNPMDQEVPKKPADLYTCPFRKSKLNRFLGNENPTTFFTTTQRHQVAREILGTMAYGQGKQPEIGIDRLLEEGVYSGGPYELPKSADGLATEDLNSRQILQAYWARWSQWYKYQPLDHIREYFGEKIGIYFAWLGECLEVKYGSRGLYTCWLLPASLVGLAVFAYGCFTFHSNVPAEEICNSSQEFKMCPLCDEAIGCQYWYLSDTCVYAKIAYLFDHPGTVLYAVFVSLWAVAFLEAWKRKSASLAHHWDVADFEEQQERPRPEFAAQCTAYKTNPVTGQVEPHFPDKQRIPRLITGIASIAVMVTDYIEVRFSTELGRGQLYRLVVVFIFLAAVVAYRLLVSVPLFRNPLFHARANLLANASAAVLNLIIIMCLGQVYEKLAYRITQWEMHRTQTEFEDQLALKVSIFQIVNYYSSIVYIAFFKGKFMGLPGRYLTFLGLRNEECDSGGCLIELAQQLGVIMIGKQIINNCQEFVLPKLASWIHRFRSGLKSSTAAEMDDSNESSGQRLTRCEADYRLVPYEGLFDEYLEMVLQFGFITIFVAAFPLAPLFALLNNWLEIRLDAGKLVRDTRRPVSERAQGIGIWFSLLEVMVKLSVISNAFLIAFTSEFLPRQLYRHVVDSELRGYANFSLAWAPPNATSQPCRYRAFRDADGNYSMFHWRLLAVRLGFVILFEHVVFFTSRLLDLLIPDVPETVRIKMRREQYLGRQALMDAEIKTKSAN</sequence>
<comment type="subcellular location">
    <subcellularLocation>
        <location evidence="1">Cell membrane</location>
        <topology evidence="1">Multi-pass membrane protein</topology>
    </subcellularLocation>
    <subcellularLocation>
        <location evidence="8">Membrane</location>
        <topology evidence="8">Multi-pass membrane protein</topology>
    </subcellularLocation>
</comment>
<dbReference type="PANTHER" id="PTHR12308:SF87">
    <property type="entry name" value="ANOCTAMIN"/>
    <property type="match status" value="1"/>
</dbReference>
<feature type="transmembrane region" description="Helical" evidence="8">
    <location>
        <begin position="664"/>
        <end position="688"/>
    </location>
</feature>
<feature type="transmembrane region" description="Helical" evidence="8">
    <location>
        <begin position="301"/>
        <end position="319"/>
    </location>
</feature>
<protein>
    <recommendedName>
        <fullName evidence="8">Anoctamin</fullName>
    </recommendedName>
</protein>
<feature type="transmembrane region" description="Helical" evidence="8">
    <location>
        <begin position="443"/>
        <end position="463"/>
    </location>
</feature>
<dbReference type="InterPro" id="IPR032394">
    <property type="entry name" value="Anoct_dimer"/>
</dbReference>
<keyword evidence="6 8" id="KW-0472">Membrane</keyword>
<dbReference type="InterPro" id="IPR049452">
    <property type="entry name" value="Anoctamin_TM"/>
</dbReference>
<dbReference type="WBParaSite" id="maker-uti_cns_0008091-snap-gene-0.2-mRNA-1">
    <property type="protein sequence ID" value="maker-uti_cns_0008091-snap-gene-0.2-mRNA-1"/>
    <property type="gene ID" value="maker-uti_cns_0008091-snap-gene-0.2"/>
</dbReference>
<evidence type="ECO:0000256" key="4">
    <source>
        <dbReference type="ARBA" id="ARBA00022692"/>
    </source>
</evidence>
<evidence type="ECO:0000256" key="8">
    <source>
        <dbReference type="RuleBase" id="RU280814"/>
    </source>
</evidence>
<dbReference type="Pfam" id="PF16178">
    <property type="entry name" value="Anoct_dimer"/>
    <property type="match status" value="1"/>
</dbReference>
<evidence type="ECO:0000256" key="1">
    <source>
        <dbReference type="ARBA" id="ARBA00004651"/>
    </source>
</evidence>
<feature type="transmembrane region" description="Helical" evidence="8">
    <location>
        <begin position="403"/>
        <end position="423"/>
    </location>
</feature>
<reference evidence="12" key="1">
    <citation type="submission" date="2016-11" db="UniProtKB">
        <authorList>
            <consortium name="WormBaseParasite"/>
        </authorList>
    </citation>
    <scope>IDENTIFICATION</scope>
</reference>
<feature type="transmembrane region" description="Helical" evidence="8">
    <location>
        <begin position="483"/>
        <end position="504"/>
    </location>
</feature>
<feature type="transmembrane region" description="Helical" evidence="8">
    <location>
        <begin position="613"/>
        <end position="636"/>
    </location>
</feature>
<evidence type="ECO:0000256" key="2">
    <source>
        <dbReference type="ARBA" id="ARBA00009671"/>
    </source>
</evidence>
<keyword evidence="4 8" id="KW-0812">Transmembrane</keyword>
<keyword evidence="5 8" id="KW-1133">Transmembrane helix</keyword>
<dbReference type="InterPro" id="IPR007632">
    <property type="entry name" value="Anoctamin"/>
</dbReference>
<feature type="domain" description="Anoctamin dimerisation" evidence="10">
    <location>
        <begin position="7"/>
        <end position="196"/>
    </location>
</feature>
<dbReference type="GO" id="GO:0046983">
    <property type="term" value="F:protein dimerization activity"/>
    <property type="evidence" value="ECO:0007669"/>
    <property type="project" value="InterPro"/>
</dbReference>
<evidence type="ECO:0000313" key="11">
    <source>
        <dbReference type="Proteomes" id="UP000095280"/>
    </source>
</evidence>
<dbReference type="GO" id="GO:0005254">
    <property type="term" value="F:chloride channel activity"/>
    <property type="evidence" value="ECO:0007669"/>
    <property type="project" value="TreeGrafter"/>
</dbReference>
<dbReference type="GO" id="GO:0005886">
    <property type="term" value="C:plasma membrane"/>
    <property type="evidence" value="ECO:0007669"/>
    <property type="project" value="UniProtKB-SubCell"/>
</dbReference>
<keyword evidence="3" id="KW-1003">Cell membrane</keyword>
<feature type="transmembrane region" description="Helical" evidence="8">
    <location>
        <begin position="231"/>
        <end position="251"/>
    </location>
</feature>
<dbReference type="Proteomes" id="UP000095280">
    <property type="component" value="Unplaced"/>
</dbReference>
<keyword evidence="11" id="KW-1185">Reference proteome</keyword>
<accession>A0A1I8HU17</accession>
<evidence type="ECO:0000259" key="10">
    <source>
        <dbReference type="Pfam" id="PF16178"/>
    </source>
</evidence>
<keyword evidence="7" id="KW-0325">Glycoprotein</keyword>
<feature type="transmembrane region" description="Helical" evidence="8">
    <location>
        <begin position="741"/>
        <end position="762"/>
    </location>
</feature>
<evidence type="ECO:0000256" key="5">
    <source>
        <dbReference type="ARBA" id="ARBA00022989"/>
    </source>
</evidence>
<organism evidence="11 12">
    <name type="scientific">Macrostomum lignano</name>
    <dbReference type="NCBI Taxonomy" id="282301"/>
    <lineage>
        <taxon>Eukaryota</taxon>
        <taxon>Metazoa</taxon>
        <taxon>Spiralia</taxon>
        <taxon>Lophotrochozoa</taxon>
        <taxon>Platyhelminthes</taxon>
        <taxon>Rhabditophora</taxon>
        <taxon>Macrostomorpha</taxon>
        <taxon>Macrostomida</taxon>
        <taxon>Macrostomidae</taxon>
        <taxon>Macrostomum</taxon>
    </lineage>
</organism>
<evidence type="ECO:0000256" key="3">
    <source>
        <dbReference type="ARBA" id="ARBA00022475"/>
    </source>
</evidence>
<evidence type="ECO:0000256" key="6">
    <source>
        <dbReference type="ARBA" id="ARBA00023136"/>
    </source>
</evidence>
<evidence type="ECO:0000259" key="9">
    <source>
        <dbReference type="Pfam" id="PF04547"/>
    </source>
</evidence>
<dbReference type="AlphaFoldDB" id="A0A1I8HU17"/>
<feature type="domain" description="Anoctamin transmembrane" evidence="9">
    <location>
        <begin position="199"/>
        <end position="785"/>
    </location>
</feature>
<evidence type="ECO:0000313" key="12">
    <source>
        <dbReference type="WBParaSite" id="maker-uti_cns_0008091-snap-gene-0.2-mRNA-1"/>
    </source>
</evidence>
<name>A0A1I8HU17_9PLAT</name>
<proteinExistence type="inferred from homology"/>
<dbReference type="Pfam" id="PF04547">
    <property type="entry name" value="Anoctamin"/>
    <property type="match status" value="1"/>
</dbReference>
<comment type="similarity">
    <text evidence="2 8">Belongs to the anoctamin family.</text>
</comment>
<dbReference type="PANTHER" id="PTHR12308">
    <property type="entry name" value="ANOCTAMIN"/>
    <property type="match status" value="1"/>
</dbReference>